<feature type="transmembrane region" description="Helical" evidence="1">
    <location>
        <begin position="12"/>
        <end position="34"/>
    </location>
</feature>
<protein>
    <submittedName>
        <fullName evidence="2">Uncharacterized protein</fullName>
    </submittedName>
</protein>
<proteinExistence type="predicted"/>
<dbReference type="EMBL" id="ML977016">
    <property type="protein sequence ID" value="KAF1951624.1"/>
    <property type="molecule type" value="Genomic_DNA"/>
</dbReference>
<reference evidence="2" key="1">
    <citation type="journal article" date="2020" name="Stud. Mycol.">
        <title>101 Dothideomycetes genomes: a test case for predicting lifestyles and emergence of pathogens.</title>
        <authorList>
            <person name="Haridas S."/>
            <person name="Albert R."/>
            <person name="Binder M."/>
            <person name="Bloem J."/>
            <person name="Labutti K."/>
            <person name="Salamov A."/>
            <person name="Andreopoulos B."/>
            <person name="Baker S."/>
            <person name="Barry K."/>
            <person name="Bills G."/>
            <person name="Bluhm B."/>
            <person name="Cannon C."/>
            <person name="Castanera R."/>
            <person name="Culley D."/>
            <person name="Daum C."/>
            <person name="Ezra D."/>
            <person name="Gonzalez J."/>
            <person name="Henrissat B."/>
            <person name="Kuo A."/>
            <person name="Liang C."/>
            <person name="Lipzen A."/>
            <person name="Lutzoni F."/>
            <person name="Magnuson J."/>
            <person name="Mondo S."/>
            <person name="Nolan M."/>
            <person name="Ohm R."/>
            <person name="Pangilinan J."/>
            <person name="Park H.-J."/>
            <person name="Ramirez L."/>
            <person name="Alfaro M."/>
            <person name="Sun H."/>
            <person name="Tritt A."/>
            <person name="Yoshinaga Y."/>
            <person name="Zwiers L.-H."/>
            <person name="Turgeon B."/>
            <person name="Goodwin S."/>
            <person name="Spatafora J."/>
            <person name="Crous P."/>
            <person name="Grigoriev I."/>
        </authorList>
    </citation>
    <scope>NUCLEOTIDE SEQUENCE</scope>
    <source>
        <strain evidence="2">CBS 675.92</strain>
    </source>
</reference>
<organism evidence="2 3">
    <name type="scientific">Byssothecium circinans</name>
    <dbReference type="NCBI Taxonomy" id="147558"/>
    <lineage>
        <taxon>Eukaryota</taxon>
        <taxon>Fungi</taxon>
        <taxon>Dikarya</taxon>
        <taxon>Ascomycota</taxon>
        <taxon>Pezizomycotina</taxon>
        <taxon>Dothideomycetes</taxon>
        <taxon>Pleosporomycetidae</taxon>
        <taxon>Pleosporales</taxon>
        <taxon>Massarineae</taxon>
        <taxon>Massarinaceae</taxon>
        <taxon>Byssothecium</taxon>
    </lineage>
</organism>
<sequence length="81" mass="8649">MLLSPATIDCGIPLSTVFRPIILLAPIHAVAFLFSLKQMAALHSTHPCQQTLSLSPVVETCQPEATIPHLPLPLPSGLTIE</sequence>
<dbReference type="AlphaFoldDB" id="A0A6A5THL8"/>
<evidence type="ECO:0000313" key="3">
    <source>
        <dbReference type="Proteomes" id="UP000800035"/>
    </source>
</evidence>
<evidence type="ECO:0000256" key="1">
    <source>
        <dbReference type="SAM" id="Phobius"/>
    </source>
</evidence>
<name>A0A6A5THL8_9PLEO</name>
<keyword evidence="1" id="KW-1133">Transmembrane helix</keyword>
<gene>
    <name evidence="2" type="ORF">CC80DRAFT_205749</name>
</gene>
<accession>A0A6A5THL8</accession>
<keyword evidence="3" id="KW-1185">Reference proteome</keyword>
<dbReference type="Proteomes" id="UP000800035">
    <property type="component" value="Unassembled WGS sequence"/>
</dbReference>
<evidence type="ECO:0000313" key="2">
    <source>
        <dbReference type="EMBL" id="KAF1951624.1"/>
    </source>
</evidence>
<keyword evidence="1" id="KW-0812">Transmembrane</keyword>
<keyword evidence="1" id="KW-0472">Membrane</keyword>